<reference evidence="1 2" key="1">
    <citation type="submission" date="2011-08" db="EMBL/GenBank/DDBJ databases">
        <title>Complete sequence of Thermoanaerobacter wiegelii Rt8.B1.</title>
        <authorList>
            <consortium name="US DOE Joint Genome Institute"/>
            <person name="Lucas S."/>
            <person name="Han J."/>
            <person name="Lapidus A."/>
            <person name="Cheng J.-F."/>
            <person name="Goodwin L."/>
            <person name="Pitluck S."/>
            <person name="Peters L."/>
            <person name="Mikhailova N."/>
            <person name="Zeytun A."/>
            <person name="Daligault H."/>
            <person name="Detter J.C."/>
            <person name="Han C."/>
            <person name="Tapia R."/>
            <person name="Land M."/>
            <person name="Hauser L."/>
            <person name="Kyrpides N."/>
            <person name="Ivanova N."/>
            <person name="Pagani I."/>
            <person name="Hemme C."/>
            <person name="Woyke T."/>
        </authorList>
    </citation>
    <scope>NUCLEOTIDE SEQUENCE [LARGE SCALE GENOMIC DNA]</scope>
    <source>
        <strain evidence="1 2">Rt8.B1</strain>
    </source>
</reference>
<dbReference type="HOGENOM" id="CLU_179402_0_0_9"/>
<evidence type="ECO:0000313" key="2">
    <source>
        <dbReference type="Proteomes" id="UP000008276"/>
    </source>
</evidence>
<dbReference type="STRING" id="697303.Thewi_0110"/>
<dbReference type="Proteomes" id="UP000008276">
    <property type="component" value="Chromosome"/>
</dbReference>
<evidence type="ECO:0000313" key="1">
    <source>
        <dbReference type="EMBL" id="AEM77620.1"/>
    </source>
</evidence>
<organism evidence="1 2">
    <name type="scientific">Thermoanaerobacter wiegelii Rt8.B1</name>
    <dbReference type="NCBI Taxonomy" id="697303"/>
    <lineage>
        <taxon>Bacteria</taxon>
        <taxon>Bacillati</taxon>
        <taxon>Bacillota</taxon>
        <taxon>Clostridia</taxon>
        <taxon>Thermoanaerobacterales</taxon>
        <taxon>Thermoanaerobacteraceae</taxon>
        <taxon>Thermoanaerobacter</taxon>
    </lineage>
</organism>
<accession>G2MVV7</accession>
<sequence length="87" mass="9911">MKKTRDNPCDKIELGNKTSQKGVSLVKKYIFEDIILQNALNFTREVIEIFGDLLNEGMDITRLVARIKEITDKLGSEVIEAFIFGSF</sequence>
<keyword evidence="2" id="KW-1185">Reference proteome</keyword>
<dbReference type="eggNOG" id="COG3464">
    <property type="taxonomic scope" value="Bacteria"/>
</dbReference>
<dbReference type="KEGG" id="twi:Thewi_0110"/>
<protein>
    <submittedName>
        <fullName evidence="1">Uncharacterized protein</fullName>
    </submittedName>
</protein>
<gene>
    <name evidence="1" type="ORF">Thewi_0110</name>
</gene>
<proteinExistence type="predicted"/>
<dbReference type="EMBL" id="CP002991">
    <property type="protein sequence ID" value="AEM77620.1"/>
    <property type="molecule type" value="Genomic_DNA"/>
</dbReference>
<name>G2MVV7_9THEO</name>
<dbReference type="AlphaFoldDB" id="G2MVV7"/>